<keyword evidence="2" id="KW-0732">Signal</keyword>
<dbReference type="RefSeq" id="WP_211854569.1">
    <property type="nucleotide sequence ID" value="NZ_JAAGBB010000026.1"/>
</dbReference>
<sequence length="441" mass="46154">MRAARCGTRRKRRCRPLTSAKIAALLLATPAWAEGSACEAGAAVAAGICLQGEALVDAVTVARGGVRRGETALGQLRLRLEADLGMTAGLDRWRFAAGVVGIYGRQATATHAGSLAAVSSAEALSTLRLGELWLERELDGIGSLRFGQLAADAEFAVADAAANLVNGSFGWPVALSTSLPAGGAAYPFAVPGLRLAFGDPVDGPAFRIGLFSGNPGGRHGAATDPQRHNRYGTLFPVHGGGFAIAEGSFAVADTASLKLGGWFHNGGFDDQRRDVAGLSLADPAGNGVPRRHGSNFGGYGVAEATIWRGEAGQRIAVFGRAFAQPGDRNLVSAQFDAGLAWYNPLGRDGEAFSLGVSQARIGRAARGLDRDRQGFGEARTTRDAETVVEANYEVPLVPAHLFIRPLVQWIIHPGAREPDPRAGPRPLRDAVVLGFRLRAAI</sequence>
<organism evidence="3 4">
    <name type="scientific">Plastoroseomonas hellenica</name>
    <dbReference type="NCBI Taxonomy" id="2687306"/>
    <lineage>
        <taxon>Bacteria</taxon>
        <taxon>Pseudomonadati</taxon>
        <taxon>Pseudomonadota</taxon>
        <taxon>Alphaproteobacteria</taxon>
        <taxon>Acetobacterales</taxon>
        <taxon>Acetobacteraceae</taxon>
        <taxon>Plastoroseomonas</taxon>
    </lineage>
</organism>
<dbReference type="Pfam" id="PF04966">
    <property type="entry name" value="OprB"/>
    <property type="match status" value="1"/>
</dbReference>
<evidence type="ECO:0000313" key="3">
    <source>
        <dbReference type="EMBL" id="MBR0666789.1"/>
    </source>
</evidence>
<dbReference type="PANTHER" id="PTHR37944">
    <property type="entry name" value="PORIN B"/>
    <property type="match status" value="1"/>
</dbReference>
<keyword evidence="4" id="KW-1185">Reference proteome</keyword>
<evidence type="ECO:0000256" key="2">
    <source>
        <dbReference type="RuleBase" id="RU363072"/>
    </source>
</evidence>
<dbReference type="InterPro" id="IPR052932">
    <property type="entry name" value="OprB_Porin"/>
</dbReference>
<evidence type="ECO:0000313" key="4">
    <source>
        <dbReference type="Proteomes" id="UP001196870"/>
    </source>
</evidence>
<dbReference type="EMBL" id="JAAGBB010000026">
    <property type="protein sequence ID" value="MBR0666789.1"/>
    <property type="molecule type" value="Genomic_DNA"/>
</dbReference>
<dbReference type="InterPro" id="IPR038673">
    <property type="entry name" value="OprB_sf"/>
</dbReference>
<dbReference type="Proteomes" id="UP001196870">
    <property type="component" value="Unassembled WGS sequence"/>
</dbReference>
<proteinExistence type="inferred from homology"/>
<gene>
    <name evidence="3" type="ORF">GXW71_20685</name>
</gene>
<comment type="caution">
    <text evidence="3">The sequence shown here is derived from an EMBL/GenBank/DDBJ whole genome shotgun (WGS) entry which is preliminary data.</text>
</comment>
<name>A0ABS5F2P0_9PROT</name>
<evidence type="ECO:0000256" key="1">
    <source>
        <dbReference type="ARBA" id="ARBA00008769"/>
    </source>
</evidence>
<reference evidence="4" key="1">
    <citation type="journal article" date="2021" name="Syst. Appl. Microbiol.">
        <title>Roseomonas hellenica sp. nov., isolated from roots of wild-growing Alkanna tinctoria.</title>
        <authorList>
            <person name="Rat A."/>
            <person name="Naranjo H.D."/>
            <person name="Lebbe L."/>
            <person name="Cnockaert M."/>
            <person name="Krigas N."/>
            <person name="Grigoriadou K."/>
            <person name="Maloupa E."/>
            <person name="Willems A."/>
        </authorList>
    </citation>
    <scope>NUCLEOTIDE SEQUENCE [LARGE SCALE GENOMIC DNA]</scope>
    <source>
        <strain evidence="4">LMG 31523</strain>
    </source>
</reference>
<comment type="similarity">
    <text evidence="1 2">Belongs to the OprB family.</text>
</comment>
<dbReference type="Gene3D" id="2.40.160.180">
    <property type="entry name" value="Carbohydrate-selective porin OprB"/>
    <property type="match status" value="1"/>
</dbReference>
<dbReference type="PANTHER" id="PTHR37944:SF1">
    <property type="entry name" value="PORIN B"/>
    <property type="match status" value="1"/>
</dbReference>
<accession>A0ABS5F2P0</accession>
<dbReference type="InterPro" id="IPR007049">
    <property type="entry name" value="Carb-sel_porin_OprB"/>
</dbReference>
<protein>
    <submittedName>
        <fullName evidence="3">Carbohydrate porin</fullName>
    </submittedName>
</protein>
<feature type="signal peptide" evidence="2">
    <location>
        <begin position="1"/>
        <end position="33"/>
    </location>
</feature>
<feature type="chain" id="PRO_5045007676" evidence="2">
    <location>
        <begin position="34"/>
        <end position="441"/>
    </location>
</feature>